<dbReference type="Proteomes" id="UP000677228">
    <property type="component" value="Unassembled WGS sequence"/>
</dbReference>
<gene>
    <name evidence="1" type="ORF">OVA965_LOCUS23186</name>
    <name evidence="2" type="ORF">TMI583_LOCUS23902</name>
</gene>
<dbReference type="Gene3D" id="3.20.20.80">
    <property type="entry name" value="Glycosidases"/>
    <property type="match status" value="1"/>
</dbReference>
<name>A0A8S2N8Y1_9BILA</name>
<protein>
    <submittedName>
        <fullName evidence="2">Uncharacterized protein</fullName>
    </submittedName>
</protein>
<dbReference type="EMBL" id="CAJNOK010013396">
    <property type="protein sequence ID" value="CAF1183623.1"/>
    <property type="molecule type" value="Genomic_DNA"/>
</dbReference>
<dbReference type="EMBL" id="CAJOBA010034923">
    <property type="protein sequence ID" value="CAF3994823.1"/>
    <property type="molecule type" value="Genomic_DNA"/>
</dbReference>
<evidence type="ECO:0000313" key="2">
    <source>
        <dbReference type="EMBL" id="CAF3994823.1"/>
    </source>
</evidence>
<evidence type="ECO:0000313" key="1">
    <source>
        <dbReference type="EMBL" id="CAF1183623.1"/>
    </source>
</evidence>
<reference evidence="2" key="1">
    <citation type="submission" date="2021-02" db="EMBL/GenBank/DDBJ databases">
        <authorList>
            <person name="Nowell W R."/>
        </authorList>
    </citation>
    <scope>NUCLEOTIDE SEQUENCE</scope>
</reference>
<dbReference type="SUPFAM" id="SSF51445">
    <property type="entry name" value="(Trans)glycosidases"/>
    <property type="match status" value="1"/>
</dbReference>
<proteinExistence type="predicted"/>
<dbReference type="InterPro" id="IPR017853">
    <property type="entry name" value="GH"/>
</dbReference>
<evidence type="ECO:0000313" key="3">
    <source>
        <dbReference type="Proteomes" id="UP000682733"/>
    </source>
</evidence>
<dbReference type="Proteomes" id="UP000682733">
    <property type="component" value="Unassembled WGS sequence"/>
</dbReference>
<comment type="caution">
    <text evidence="2">The sequence shown here is derived from an EMBL/GenBank/DDBJ whole genome shotgun (WGS) entry which is preliminary data.</text>
</comment>
<organism evidence="2 3">
    <name type="scientific">Didymodactylos carnosus</name>
    <dbReference type="NCBI Taxonomy" id="1234261"/>
    <lineage>
        <taxon>Eukaryota</taxon>
        <taxon>Metazoa</taxon>
        <taxon>Spiralia</taxon>
        <taxon>Gnathifera</taxon>
        <taxon>Rotifera</taxon>
        <taxon>Eurotatoria</taxon>
        <taxon>Bdelloidea</taxon>
        <taxon>Philodinida</taxon>
        <taxon>Philodinidae</taxon>
        <taxon>Didymodactylos</taxon>
    </lineage>
</organism>
<dbReference type="AlphaFoldDB" id="A0A8S2N8Y1"/>
<sequence length="94" mass="10753">MDSAQSNYALDIEQARFGQPRFSVLVDISSVFLIRNACRGKDEVSNVLGDLLQETLDMHPNSNKIHIGCDEVMLKDILDECYIKQMNKSERYVE</sequence>
<accession>A0A8S2N8Y1</accession>